<evidence type="ECO:0000259" key="1">
    <source>
        <dbReference type="PROSITE" id="PS51186"/>
    </source>
</evidence>
<dbReference type="PROSITE" id="PS51186">
    <property type="entry name" value="GNAT"/>
    <property type="match status" value="1"/>
</dbReference>
<dbReference type="Gene3D" id="3.40.630.30">
    <property type="match status" value="1"/>
</dbReference>
<protein>
    <submittedName>
        <fullName evidence="2">Acetyltransferase, ribosomal protein N-acetylase</fullName>
    </submittedName>
</protein>
<organism evidence="2 3">
    <name type="scientific">Sanguibacter keddieii (strain ATCC 51767 / DSM 10542 / NCFB 3025 / ST-74)</name>
    <dbReference type="NCBI Taxonomy" id="446469"/>
    <lineage>
        <taxon>Bacteria</taxon>
        <taxon>Bacillati</taxon>
        <taxon>Actinomycetota</taxon>
        <taxon>Actinomycetes</taxon>
        <taxon>Micrococcales</taxon>
        <taxon>Sanguibacteraceae</taxon>
        <taxon>Sanguibacter</taxon>
    </lineage>
</organism>
<keyword evidence="3" id="KW-1185">Reference proteome</keyword>
<dbReference type="KEGG" id="ske:Sked_12690"/>
<dbReference type="Proteomes" id="UP000000322">
    <property type="component" value="Chromosome"/>
</dbReference>
<dbReference type="eggNOG" id="COG1670">
    <property type="taxonomic scope" value="Bacteria"/>
</dbReference>
<keyword evidence="2" id="KW-0687">Ribonucleoprotein</keyword>
<dbReference type="SUPFAM" id="SSF55729">
    <property type="entry name" value="Acyl-CoA N-acyltransferases (Nat)"/>
    <property type="match status" value="1"/>
</dbReference>
<dbReference type="InterPro" id="IPR016181">
    <property type="entry name" value="Acyl_CoA_acyltransferase"/>
</dbReference>
<dbReference type="GO" id="GO:0005840">
    <property type="term" value="C:ribosome"/>
    <property type="evidence" value="ECO:0007669"/>
    <property type="project" value="UniProtKB-KW"/>
</dbReference>
<name>D1BED3_SANKS</name>
<dbReference type="AlphaFoldDB" id="D1BED3"/>
<dbReference type="EMBL" id="CP001819">
    <property type="protein sequence ID" value="ACZ21211.1"/>
    <property type="molecule type" value="Genomic_DNA"/>
</dbReference>
<dbReference type="InterPro" id="IPR000182">
    <property type="entry name" value="GNAT_dom"/>
</dbReference>
<gene>
    <name evidence="2" type="ordered locus">Sked_12690</name>
</gene>
<proteinExistence type="predicted"/>
<dbReference type="HOGENOM" id="CLU_1493135_0_0_11"/>
<accession>D1BED3</accession>
<keyword evidence="2" id="KW-0689">Ribosomal protein</keyword>
<reference evidence="2 3" key="1">
    <citation type="journal article" date="2009" name="Stand. Genomic Sci.">
        <title>Complete genome sequence of Sanguibacter keddieii type strain (ST-74).</title>
        <authorList>
            <person name="Ivanova N."/>
            <person name="Sikorski J."/>
            <person name="Sims D."/>
            <person name="Brettin T."/>
            <person name="Detter J.C."/>
            <person name="Han C."/>
            <person name="Lapidus A."/>
            <person name="Copeland A."/>
            <person name="Glavina Del Rio T."/>
            <person name="Nolan M."/>
            <person name="Chen F."/>
            <person name="Lucas S."/>
            <person name="Tice H."/>
            <person name="Cheng J.F."/>
            <person name="Bruce D."/>
            <person name="Goodwin L."/>
            <person name="Pitluck S."/>
            <person name="Pati A."/>
            <person name="Mavromatis K."/>
            <person name="Chen A."/>
            <person name="Palaniappan K."/>
            <person name="D'haeseleer P."/>
            <person name="Chain P."/>
            <person name="Bristow J."/>
            <person name="Eisen J.A."/>
            <person name="Markowitz V."/>
            <person name="Hugenholtz P."/>
            <person name="Goker M."/>
            <person name="Pukall R."/>
            <person name="Klenk H.P."/>
            <person name="Kyrpides N.C."/>
        </authorList>
    </citation>
    <scope>NUCLEOTIDE SEQUENCE [LARGE SCALE GENOMIC DNA]</scope>
    <source>
        <strain evidence="3">ATCC 51767 / DSM 10542 / NCFB 3025 / ST-74</strain>
    </source>
</reference>
<dbReference type="GO" id="GO:0016747">
    <property type="term" value="F:acyltransferase activity, transferring groups other than amino-acyl groups"/>
    <property type="evidence" value="ECO:0007669"/>
    <property type="project" value="InterPro"/>
</dbReference>
<evidence type="ECO:0000313" key="2">
    <source>
        <dbReference type="EMBL" id="ACZ21211.1"/>
    </source>
</evidence>
<sequence>MTLTLVDLPEDGPALVDLVSSHEYPFHVRRHPTRADVESRLVDGSYLDEDHATYWVDHATEGRIGVVTLEDLSDDTPMLDLRLVTEARGLGLGQVVLEAVTDLVFTTMPEARRFEGQTREDNVAMRKTFLRSGFLKEAHYREGWPVDGGAPLASVAYAILRRDWESGTTTPFVWEDLEA</sequence>
<evidence type="ECO:0000313" key="3">
    <source>
        <dbReference type="Proteomes" id="UP000000322"/>
    </source>
</evidence>
<feature type="domain" description="N-acetyltransferase" evidence="1">
    <location>
        <begin position="3"/>
        <end position="162"/>
    </location>
</feature>
<dbReference type="STRING" id="446469.Sked_12690"/>
<dbReference type="Pfam" id="PF13302">
    <property type="entry name" value="Acetyltransf_3"/>
    <property type="match status" value="1"/>
</dbReference>